<dbReference type="GO" id="GO:0006261">
    <property type="term" value="P:DNA-templated DNA replication"/>
    <property type="evidence" value="ECO:0007669"/>
    <property type="project" value="TreeGrafter"/>
</dbReference>
<sequence length="321" mass="36999">MQNKEFLKKTQPVLYRILTRSFQEHKSSHAYMLVGNNTESITTFLAQSIICNNDVLACEECEDCRRIKEGIYPDLIVYDGNESSIKKDDVEYIQSEFKKSSFEGKERIYILKNIENSSPSAMNSLLKFLEEPQEGVFAILTTKNVNKVLPTIQSRCQVIHLLPESKTSIQLSLMNENVDEEDASVLAQLFHSKDACMEMKDIEVYEDTKIYALNFVEDLYQNPGNLLINTQVTLIKKYKNDKNVTRLFLNMLVLALRDLFHVKHSIPLTFTKHKELFAALPEDQKILKRIELVLDTIYSIDTNANLSLLMDSMVYKMMKGV</sequence>
<organism evidence="1 2">
    <name type="scientific">Kandleria vitulina DSM 20405</name>
    <dbReference type="NCBI Taxonomy" id="1410657"/>
    <lineage>
        <taxon>Bacteria</taxon>
        <taxon>Bacillati</taxon>
        <taxon>Bacillota</taxon>
        <taxon>Erysipelotrichia</taxon>
        <taxon>Erysipelotrichales</taxon>
        <taxon>Coprobacillaceae</taxon>
        <taxon>Kandleria</taxon>
    </lineage>
</organism>
<dbReference type="Gene3D" id="3.40.50.300">
    <property type="entry name" value="P-loop containing nucleotide triphosphate hydrolases"/>
    <property type="match status" value="1"/>
</dbReference>
<reference evidence="1 2" key="1">
    <citation type="journal article" date="2015" name="Genome Announc.">
        <title>Expanding the biotechnology potential of lactobacilli through comparative genomics of 213 strains and associated genera.</title>
        <authorList>
            <person name="Sun Z."/>
            <person name="Harris H.M."/>
            <person name="McCann A."/>
            <person name="Guo C."/>
            <person name="Argimon S."/>
            <person name="Zhang W."/>
            <person name="Yang X."/>
            <person name="Jeffery I.B."/>
            <person name="Cooney J.C."/>
            <person name="Kagawa T.F."/>
            <person name="Liu W."/>
            <person name="Song Y."/>
            <person name="Salvetti E."/>
            <person name="Wrobel A."/>
            <person name="Rasinkangas P."/>
            <person name="Parkhill J."/>
            <person name="Rea M.C."/>
            <person name="O'Sullivan O."/>
            <person name="Ritari J."/>
            <person name="Douillard F.P."/>
            <person name="Paul Ross R."/>
            <person name="Yang R."/>
            <person name="Briner A.E."/>
            <person name="Felis G.E."/>
            <person name="de Vos W.M."/>
            <person name="Barrangou R."/>
            <person name="Klaenhammer T.R."/>
            <person name="Caufield P.W."/>
            <person name="Cui Y."/>
            <person name="Zhang H."/>
            <person name="O'Toole P.W."/>
        </authorList>
    </citation>
    <scope>NUCLEOTIDE SEQUENCE [LARGE SCALE GENOMIC DNA]</scope>
    <source>
        <strain evidence="1 2">DSM 20405</strain>
    </source>
</reference>
<dbReference type="PATRIC" id="fig|1410657.5.peg.1916"/>
<accession>A0A0R2H1K8</accession>
<protein>
    <submittedName>
        <fullName evidence="1">DNA polymerase III subunit delta</fullName>
    </submittedName>
</protein>
<evidence type="ECO:0000313" key="2">
    <source>
        <dbReference type="Proteomes" id="UP000051841"/>
    </source>
</evidence>
<comment type="caution">
    <text evidence="1">The sequence shown here is derived from an EMBL/GenBank/DDBJ whole genome shotgun (WGS) entry which is preliminary data.</text>
</comment>
<proteinExistence type="predicted"/>
<dbReference type="RefSeq" id="WP_031589876.1">
    <property type="nucleotide sequence ID" value="NZ_JNKN01000059.1"/>
</dbReference>
<dbReference type="Pfam" id="PF13177">
    <property type="entry name" value="DNA_pol3_delta2"/>
    <property type="match status" value="1"/>
</dbReference>
<dbReference type="SUPFAM" id="SSF52540">
    <property type="entry name" value="P-loop containing nucleoside triphosphate hydrolases"/>
    <property type="match status" value="1"/>
</dbReference>
<dbReference type="EMBL" id="JQBL01000062">
    <property type="protein sequence ID" value="KRN46235.1"/>
    <property type="molecule type" value="Genomic_DNA"/>
</dbReference>
<dbReference type="PANTHER" id="PTHR11669:SF8">
    <property type="entry name" value="DNA POLYMERASE III SUBUNIT DELTA"/>
    <property type="match status" value="1"/>
</dbReference>
<dbReference type="InterPro" id="IPR050238">
    <property type="entry name" value="DNA_Rep/Repair_Clamp_Loader"/>
</dbReference>
<dbReference type="Proteomes" id="UP000051841">
    <property type="component" value="Unassembled WGS sequence"/>
</dbReference>
<dbReference type="InterPro" id="IPR027417">
    <property type="entry name" value="P-loop_NTPase"/>
</dbReference>
<name>A0A0R2H1K8_9FIRM</name>
<keyword evidence="2" id="KW-1185">Reference proteome</keyword>
<dbReference type="PANTHER" id="PTHR11669">
    <property type="entry name" value="REPLICATION FACTOR C / DNA POLYMERASE III GAMMA-TAU SUBUNIT"/>
    <property type="match status" value="1"/>
</dbReference>
<gene>
    <name evidence="1" type="ORF">IV49_GL001856</name>
</gene>
<dbReference type="AlphaFoldDB" id="A0A0R2H1K8"/>
<evidence type="ECO:0000313" key="1">
    <source>
        <dbReference type="EMBL" id="KRN46235.1"/>
    </source>
</evidence>